<protein>
    <submittedName>
        <fullName evidence="2">Uncharacterized protein</fullName>
    </submittedName>
</protein>
<keyword evidence="1" id="KW-0472">Membrane</keyword>
<proteinExistence type="predicted"/>
<name>A0A1F5G4Y2_9BACT</name>
<accession>A0A1F5G4Y2</accession>
<evidence type="ECO:0000256" key="1">
    <source>
        <dbReference type="SAM" id="Phobius"/>
    </source>
</evidence>
<dbReference type="EMBL" id="MFAV01000002">
    <property type="protein sequence ID" value="OGD86908.1"/>
    <property type="molecule type" value="Genomic_DNA"/>
</dbReference>
<evidence type="ECO:0000313" key="3">
    <source>
        <dbReference type="Proteomes" id="UP000176628"/>
    </source>
</evidence>
<keyword evidence="1" id="KW-1133">Transmembrane helix</keyword>
<dbReference type="AlphaFoldDB" id="A0A1F5G4Y2"/>
<evidence type="ECO:0000313" key="2">
    <source>
        <dbReference type="EMBL" id="OGD86908.1"/>
    </source>
</evidence>
<sequence>MKLDQVTWYSKLLAAILFVALPFVGFCLGMKYQQAITISQKVPANSIPKTGDTNIAIKADQLTLKTTYENGFLKYSGEVELPSPCHQLKDQSLVMESYPEQVQIRLMVESPQPGVACVQVITDKEFSGQIKVSDKATVSVHLNGQKVK</sequence>
<keyword evidence="1" id="KW-0812">Transmembrane</keyword>
<gene>
    <name evidence="2" type="ORF">A2Z23_01440</name>
</gene>
<dbReference type="Proteomes" id="UP000176628">
    <property type="component" value="Unassembled WGS sequence"/>
</dbReference>
<comment type="caution">
    <text evidence="2">The sequence shown here is derived from an EMBL/GenBank/DDBJ whole genome shotgun (WGS) entry which is preliminary data.</text>
</comment>
<feature type="transmembrane region" description="Helical" evidence="1">
    <location>
        <begin position="12"/>
        <end position="32"/>
    </location>
</feature>
<reference evidence="2 3" key="1">
    <citation type="journal article" date="2016" name="Nat. Commun.">
        <title>Thousands of microbial genomes shed light on interconnected biogeochemical processes in an aquifer system.</title>
        <authorList>
            <person name="Anantharaman K."/>
            <person name="Brown C.T."/>
            <person name="Hug L.A."/>
            <person name="Sharon I."/>
            <person name="Castelle C.J."/>
            <person name="Probst A.J."/>
            <person name="Thomas B.C."/>
            <person name="Singh A."/>
            <person name="Wilkins M.J."/>
            <person name="Karaoz U."/>
            <person name="Brodie E.L."/>
            <person name="Williams K.H."/>
            <person name="Hubbard S.S."/>
            <person name="Banfield J.F."/>
        </authorList>
    </citation>
    <scope>NUCLEOTIDE SEQUENCE [LARGE SCALE GENOMIC DNA]</scope>
</reference>
<organism evidence="2 3">
    <name type="scientific">Candidatus Curtissbacteria bacterium RBG_16_39_7</name>
    <dbReference type="NCBI Taxonomy" id="1797707"/>
    <lineage>
        <taxon>Bacteria</taxon>
        <taxon>Candidatus Curtissiibacteriota</taxon>
    </lineage>
</organism>